<evidence type="ECO:0000259" key="2">
    <source>
        <dbReference type="Pfam" id="PF25545"/>
    </source>
</evidence>
<dbReference type="AlphaFoldDB" id="A0A9P8RS84"/>
<feature type="domain" description="DUF7924" evidence="2">
    <location>
        <begin position="289"/>
        <end position="447"/>
    </location>
</feature>
<accession>A0A9P8RS84</accession>
<keyword evidence="4" id="KW-1185">Reference proteome</keyword>
<evidence type="ECO:0000256" key="1">
    <source>
        <dbReference type="SAM" id="MobiDB-lite"/>
    </source>
</evidence>
<evidence type="ECO:0000313" key="3">
    <source>
        <dbReference type="EMBL" id="KAH0563109.1"/>
    </source>
</evidence>
<feature type="compositionally biased region" description="Low complexity" evidence="1">
    <location>
        <begin position="165"/>
        <end position="182"/>
    </location>
</feature>
<dbReference type="Proteomes" id="UP000750711">
    <property type="component" value="Unassembled WGS sequence"/>
</dbReference>
<organism evidence="3 4">
    <name type="scientific">Trichoglossum hirsutum</name>
    <dbReference type="NCBI Taxonomy" id="265104"/>
    <lineage>
        <taxon>Eukaryota</taxon>
        <taxon>Fungi</taxon>
        <taxon>Dikarya</taxon>
        <taxon>Ascomycota</taxon>
        <taxon>Pezizomycotina</taxon>
        <taxon>Geoglossomycetes</taxon>
        <taxon>Geoglossales</taxon>
        <taxon>Geoglossaceae</taxon>
        <taxon>Trichoglossum</taxon>
    </lineage>
</organism>
<feature type="region of interest" description="Disordered" evidence="1">
    <location>
        <begin position="1"/>
        <end position="58"/>
    </location>
</feature>
<evidence type="ECO:0000313" key="4">
    <source>
        <dbReference type="Proteomes" id="UP000750711"/>
    </source>
</evidence>
<protein>
    <recommendedName>
        <fullName evidence="2">DUF7924 domain-containing protein</fullName>
    </recommendedName>
</protein>
<reference evidence="3" key="1">
    <citation type="submission" date="2021-03" db="EMBL/GenBank/DDBJ databases">
        <title>Comparative genomics and phylogenomic investigation of the class Geoglossomycetes provide insights into ecological specialization and systematics.</title>
        <authorList>
            <person name="Melie T."/>
            <person name="Pirro S."/>
            <person name="Miller A.N."/>
            <person name="Quandt A."/>
        </authorList>
    </citation>
    <scope>NUCLEOTIDE SEQUENCE</scope>
    <source>
        <strain evidence="3">CAQ_001_2017</strain>
    </source>
</reference>
<name>A0A9P8RS84_9PEZI</name>
<dbReference type="InterPro" id="IPR057684">
    <property type="entry name" value="DUF7924"/>
</dbReference>
<gene>
    <name evidence="3" type="ORF">GP486_002327</name>
</gene>
<feature type="region of interest" description="Disordered" evidence="1">
    <location>
        <begin position="148"/>
        <end position="195"/>
    </location>
</feature>
<proteinExistence type="predicted"/>
<dbReference type="EMBL" id="JAGHQM010000252">
    <property type="protein sequence ID" value="KAH0563109.1"/>
    <property type="molecule type" value="Genomic_DNA"/>
</dbReference>
<comment type="caution">
    <text evidence="3">The sequence shown here is derived from an EMBL/GenBank/DDBJ whole genome shotgun (WGS) entry which is preliminary data.</text>
</comment>
<dbReference type="Pfam" id="PF25545">
    <property type="entry name" value="DUF7924"/>
    <property type="match status" value="1"/>
</dbReference>
<sequence length="473" mass="53432">MECSVTYIRPSSAADGDPVNDFYMSKAQFSNPRKRQRTEQHPLPSPPPSKRQKELQHHSHGYIDTPAFWDGLSKIWLTKHALRELNRRNAKPLLHSSPRRALQPVTRNSLVEDCSPKTLKNIKLFARHGGPDLSDLRGHPEPVRSLEHTMSLSCHSRARKRGLASSSRATTTSTKTPVTKVTKATKKSRPKDANYQQKLIDGGIYHHGYTFPDGRRPPLPSNLEEINKRLAQRRPSLSPSRFSEEKYQEYIRADEQAFNEDAVKDSVLPAILRATAASDEAQKNIWFTNIDPIVAGIAQPKPDYYYGARPEQIHPDVRNNEQLNKHIIPSSYTHLPAVPNFSLEAKGPDGSLAEALRQACHNGAVGERAMHSLEAYGQDQPVYDNNIHTISAVYHGGTLKMYGHSIAQPNGPEMRPEYYMHQLDAWSMTGNIKKFLEGVTAFKNAVDLTEEYRDAAIMRANEMRRTIDHEENI</sequence>